<accession>A0A6J2RZ35</accession>
<feature type="region of interest" description="Disordered" evidence="11">
    <location>
        <begin position="1025"/>
        <end position="1085"/>
    </location>
</feature>
<dbReference type="Gene3D" id="3.30.160.60">
    <property type="entry name" value="Classic Zinc Finger"/>
    <property type="match status" value="21"/>
</dbReference>
<keyword evidence="5" id="KW-0862">Zinc</keyword>
<feature type="domain" description="C2H2-type" evidence="12">
    <location>
        <begin position="303"/>
        <end position="330"/>
    </location>
</feature>
<dbReference type="InterPro" id="IPR057828">
    <property type="entry name" value="Znf_C2H2_ZNF142_13th"/>
</dbReference>
<feature type="domain" description="C2H2-type" evidence="12">
    <location>
        <begin position="365"/>
        <end position="387"/>
    </location>
</feature>
<keyword evidence="7" id="KW-0238">DNA-binding</keyword>
<evidence type="ECO:0000256" key="3">
    <source>
        <dbReference type="ARBA" id="ARBA00022737"/>
    </source>
</evidence>
<protein>
    <submittedName>
        <fullName evidence="14">LOW QUALITY PROTEIN: zinc finger protein 142</fullName>
    </submittedName>
</protein>
<feature type="compositionally biased region" description="Polar residues" evidence="11">
    <location>
        <begin position="743"/>
        <end position="752"/>
    </location>
</feature>
<dbReference type="Pfam" id="PF00096">
    <property type="entry name" value="zf-C2H2"/>
    <property type="match status" value="3"/>
</dbReference>
<feature type="domain" description="C2H2-type" evidence="12">
    <location>
        <begin position="655"/>
        <end position="683"/>
    </location>
</feature>
<dbReference type="FunFam" id="3.30.160.60:FF:001657">
    <property type="entry name" value="Zinc finger protein 142"/>
    <property type="match status" value="1"/>
</dbReference>
<feature type="domain" description="C2H2-type" evidence="12">
    <location>
        <begin position="1567"/>
        <end position="1594"/>
    </location>
</feature>
<feature type="region of interest" description="Disordered" evidence="11">
    <location>
        <begin position="215"/>
        <end position="237"/>
    </location>
</feature>
<organism evidence="13 14">
    <name type="scientific">Cottoperca gobio</name>
    <name type="common">Frogmouth</name>
    <name type="synonym">Aphritis gobio</name>
    <dbReference type="NCBI Taxonomy" id="56716"/>
    <lineage>
        <taxon>Eukaryota</taxon>
        <taxon>Metazoa</taxon>
        <taxon>Chordata</taxon>
        <taxon>Craniata</taxon>
        <taxon>Vertebrata</taxon>
        <taxon>Euteleostomi</taxon>
        <taxon>Actinopterygii</taxon>
        <taxon>Neopterygii</taxon>
        <taxon>Teleostei</taxon>
        <taxon>Neoteleostei</taxon>
        <taxon>Acanthomorphata</taxon>
        <taxon>Eupercaria</taxon>
        <taxon>Perciformes</taxon>
        <taxon>Notothenioidei</taxon>
        <taxon>Bovichtidae</taxon>
        <taxon>Cottoperca</taxon>
    </lineage>
</organism>
<dbReference type="GeneID" id="115026780"/>
<dbReference type="InParanoid" id="A0A6J2RZ35"/>
<evidence type="ECO:0000256" key="9">
    <source>
        <dbReference type="ARBA" id="ARBA00023242"/>
    </source>
</evidence>
<evidence type="ECO:0000259" key="12">
    <source>
        <dbReference type="PROSITE" id="PS50157"/>
    </source>
</evidence>
<feature type="domain" description="C2H2-type" evidence="12">
    <location>
        <begin position="1370"/>
        <end position="1398"/>
    </location>
</feature>
<evidence type="ECO:0000256" key="6">
    <source>
        <dbReference type="ARBA" id="ARBA00023015"/>
    </source>
</evidence>
<evidence type="ECO:0000256" key="7">
    <source>
        <dbReference type="ARBA" id="ARBA00023125"/>
    </source>
</evidence>
<dbReference type="PANTHER" id="PTHR24379">
    <property type="entry name" value="KRAB AND ZINC FINGER DOMAIN-CONTAINING"/>
    <property type="match status" value="1"/>
</dbReference>
<evidence type="ECO:0000256" key="4">
    <source>
        <dbReference type="ARBA" id="ARBA00022771"/>
    </source>
</evidence>
<dbReference type="Proteomes" id="UP000504630">
    <property type="component" value="Chromosome 21"/>
</dbReference>
<feature type="domain" description="C2H2-type" evidence="12">
    <location>
        <begin position="511"/>
        <end position="538"/>
    </location>
</feature>
<dbReference type="PROSITE" id="PS00028">
    <property type="entry name" value="ZINC_FINGER_C2H2_1"/>
    <property type="match status" value="18"/>
</dbReference>
<dbReference type="FunFam" id="3.30.160.60:FF:002117">
    <property type="entry name" value="Zinc finger protein 142"/>
    <property type="match status" value="1"/>
</dbReference>
<dbReference type="Pfam" id="PF23611">
    <property type="entry name" value="zf-C2H2_16"/>
    <property type="match status" value="2"/>
</dbReference>
<keyword evidence="8" id="KW-0804">Transcription</keyword>
<dbReference type="OrthoDB" id="6077919at2759"/>
<feature type="domain" description="C2H2-type" evidence="12">
    <location>
        <begin position="567"/>
        <end position="594"/>
    </location>
</feature>
<dbReference type="PROSITE" id="PS50157">
    <property type="entry name" value="ZINC_FINGER_C2H2_2"/>
    <property type="match status" value="20"/>
</dbReference>
<feature type="domain" description="C2H2-type" evidence="12">
    <location>
        <begin position="1425"/>
        <end position="1452"/>
    </location>
</feature>
<dbReference type="FunFam" id="3.30.160.60:FF:000446">
    <property type="entry name" value="Zinc finger protein"/>
    <property type="match status" value="1"/>
</dbReference>
<feature type="domain" description="C2H2-type" evidence="12">
    <location>
        <begin position="539"/>
        <end position="566"/>
    </location>
</feature>
<dbReference type="KEGG" id="cgob:115026780"/>
<keyword evidence="6" id="KW-0805">Transcription regulation</keyword>
<feature type="region of interest" description="Disordered" evidence="11">
    <location>
        <begin position="743"/>
        <end position="789"/>
    </location>
</feature>
<keyword evidence="4 10" id="KW-0863">Zinc-finger</keyword>
<dbReference type="FunFam" id="3.30.160.60:FF:000100">
    <property type="entry name" value="Zinc finger 45-like"/>
    <property type="match status" value="1"/>
</dbReference>
<feature type="domain" description="C2H2-type" evidence="12">
    <location>
        <begin position="1483"/>
        <end position="1510"/>
    </location>
</feature>
<feature type="domain" description="C2H2-type" evidence="12">
    <location>
        <begin position="1624"/>
        <end position="1651"/>
    </location>
</feature>
<evidence type="ECO:0000256" key="8">
    <source>
        <dbReference type="ARBA" id="ARBA00023163"/>
    </source>
</evidence>
<proteinExistence type="predicted"/>
<feature type="domain" description="C2H2-type" evidence="12">
    <location>
        <begin position="1652"/>
        <end position="1679"/>
    </location>
</feature>
<comment type="subcellular location">
    <subcellularLocation>
        <location evidence="1">Nucleus</location>
    </subcellularLocation>
</comment>
<feature type="domain" description="C2H2-type" evidence="12">
    <location>
        <begin position="1595"/>
        <end position="1623"/>
    </location>
</feature>
<feature type="compositionally biased region" description="Polar residues" evidence="11">
    <location>
        <begin position="842"/>
        <end position="851"/>
    </location>
</feature>
<feature type="domain" description="C2H2-type" evidence="12">
    <location>
        <begin position="622"/>
        <end position="650"/>
    </location>
</feature>
<gene>
    <name evidence="14" type="primary">znf142</name>
</gene>
<dbReference type="SUPFAM" id="SSF57667">
    <property type="entry name" value="beta-beta-alpha zinc fingers"/>
    <property type="match status" value="12"/>
</dbReference>
<evidence type="ECO:0000313" key="13">
    <source>
        <dbReference type="Proteomes" id="UP000504630"/>
    </source>
</evidence>
<sequence length="1766" mass="201501">MDRGNLGSRLKFSLYCKQNKVKDTMETVEPHGFEKCGQSVSDSGLFTSHPCSERLTPPSSKKQLGNYKCSQCSELFTKPGVLKHHFKISHCGQHDPEGQFPCTEQGCQFSSTDRQEYQAHLVSAHGLTLVPCTLKSCKVSFLTQGEMETHSRGHMPFGCFQCQFVTQNAKDLSDHLLEHLPPCAQGNETAATTVCTKGSPQSQVFGRPKRKLISNPAYASSLPEDGNEEQPKRQRHNIKRVRNTVERDKASAVDAAPPPSKEYLAEGSEHTYRTHTCPKCRRCFKMRSHLQEHLHLHFPDPSLQCPTCKRYFTSKSKLRIHRLREAGEKVHHCHLCEYSAVERNAIRRHLASVHADEAEDGVNSYPCPTCGQSFRQSRSLKAHMKTHNILSDSKQVACFQKGCSFQSSVRKDLLRHSAEVHGVRAVECRHHACCAVFQSETDMEAHYRTHLAYHCPQCDFSCSNKTAFLQHQRHGHPGNDQLCCDFCSFVTFNPVEFEQHVGHLHANEKIHRCSQCSYVTAHKRGLKRHMLMHSGEKPHKCSLCDFRCRDESYLSKHMLTHSDDKNFMCAECGYVTKWKHYLNVHMRKHTGDLRYQCDQCPYRCHRMDQLNSHKLRHQAKSLMCEICAYACKRKYELRNHMLAKHSGKEKQPSVYKCKYCTYTTGYRQALQNHENCKHTKLKEFPCALCFYSSFSSISLFLHKRKAHGYVPGDKAWLENYAAKEKERNSIEFLQDFYNKPSTAHEQSEQCTSEGPPPSQGELSDLPDSADHSASKGSAAGSQTVDSEDVFNVSQEVVKEGISDSPRSGNSPEEYCTLVLTTLSTADYQTPSLQNQEEDCANHTPSSTNLNRNGADISQEKADRSTSEEDNIAMAECEQSDVDDNYERLNHTNQPVEPGECQTPEVEIDGETISSILPSEPNQPSESEIRLKAMKKHDKDQAEAMVLDGRVQMLVVPTEDVYHCNKCSYVTSKETALKSHCQALCNGRIKGHKCQACGAQFKQRRGLESHLAKKCPAIPRKTRTFEGISNTAEDSTVGQEGSKQLDDETNSDQTEHSQNTLSTDSNDQEQGGFTSHESGQQQSKIPTKKLLKDKLAKKQLLSSNKQRNVPLQKSLHAKKDGKFKCKLCNFSSVRLATVERHFSTCRKLLRNSESQIIPEVEDECGSESLKGKEHLVEEYNDGTGKVSEKHAIFSCSSCAFRCNQKRALDSHEKRGCMMPDEVQCTMCSFVAKSKMSLARHILCVHNKNKVGVAKHLYCQHCTFTCKQDRCMLQHVALKHKGAQPHHCRYCPFSTTRRYRLEEHESLHTGIGRHSCDVCDKTFGAVTKLRQHKMRIHDKQPTHFCSLCDFSGYTLDDVRRHNLRCHTGELHHACTHCDSQFSSEVALRNHCKRVHQLQVSFSCKRCDYTCGSEVTLKTHQESKHPHVKCNTCLESFKTKENLEIHQRTHLAHQCQLCPFATKTRQLLAQHLLNQHEDGSPEDKPLKCNSCQFACRHQLVLEQHLRSHGGKRLYKCTDCEYSTRNKQKITWHIRIHTGEKPYSCEQCTYTCTDPSRLKLHMRVHQEEKKYLCPECGYKCKWATQLKYHMTKHTGDKPYACDECDYRTNRADALRAHRDTQHCDLRPYVCEKCGKAFKTSFILKTHQHQHSDDRPYTCGLCHKAFRWPAGLRHHFLSHTKQEPFCCRHCSYRARQKFQVVKHLQRHHPEMSVEQGVLKDSGAVSLTLKEALQGTLSEEAAQVEEEKGTGAKVQEVVEEVLQREEDSETKR</sequence>
<keyword evidence="2" id="KW-0479">Metal-binding</keyword>
<feature type="domain" description="C2H2-type" evidence="12">
    <location>
        <begin position="275"/>
        <end position="302"/>
    </location>
</feature>
<keyword evidence="13" id="KW-1185">Reference proteome</keyword>
<keyword evidence="9" id="KW-0539">Nucleus</keyword>
<dbReference type="GO" id="GO:0008270">
    <property type="term" value="F:zinc ion binding"/>
    <property type="evidence" value="ECO:0007669"/>
    <property type="project" value="UniProtKB-KW"/>
</dbReference>
<dbReference type="CTD" id="7701"/>
<feature type="domain" description="C2H2-type" evidence="12">
    <location>
        <begin position="453"/>
        <end position="481"/>
    </location>
</feature>
<dbReference type="Pfam" id="PF23574">
    <property type="entry name" value="zf-C2H2_ZNF142_18"/>
    <property type="match status" value="1"/>
</dbReference>
<reference evidence="14" key="1">
    <citation type="submission" date="2025-08" db="UniProtKB">
        <authorList>
            <consortium name="RefSeq"/>
        </authorList>
    </citation>
    <scope>IDENTIFICATION</scope>
</reference>
<dbReference type="FunFam" id="3.30.160.60:FF:000614">
    <property type="entry name" value="Zinc finger protein 142"/>
    <property type="match status" value="1"/>
</dbReference>
<dbReference type="FunCoup" id="A0A6J2RZ35">
    <property type="interactions" value="1651"/>
</dbReference>
<dbReference type="SMART" id="SM00355">
    <property type="entry name" value="ZnF_C2H2"/>
    <property type="match status" value="40"/>
</dbReference>
<dbReference type="GO" id="GO:0005634">
    <property type="term" value="C:nucleus"/>
    <property type="evidence" value="ECO:0007669"/>
    <property type="project" value="UniProtKB-SubCell"/>
</dbReference>
<evidence type="ECO:0000256" key="10">
    <source>
        <dbReference type="PROSITE-ProRule" id="PRU00042"/>
    </source>
</evidence>
<dbReference type="GO" id="GO:0003677">
    <property type="term" value="F:DNA binding"/>
    <property type="evidence" value="ECO:0007669"/>
    <property type="project" value="UniProtKB-KW"/>
</dbReference>
<feature type="domain" description="C2H2-type" evidence="12">
    <location>
        <begin position="1539"/>
        <end position="1566"/>
    </location>
</feature>
<feature type="compositionally biased region" description="Polar residues" evidence="11">
    <location>
        <begin position="1026"/>
        <end position="1041"/>
    </location>
</feature>
<evidence type="ECO:0000256" key="5">
    <source>
        <dbReference type="ARBA" id="ARBA00022833"/>
    </source>
</evidence>
<feature type="domain" description="C2H2-type" evidence="12">
    <location>
        <begin position="1511"/>
        <end position="1538"/>
    </location>
</feature>
<evidence type="ECO:0000256" key="2">
    <source>
        <dbReference type="ARBA" id="ARBA00022723"/>
    </source>
</evidence>
<feature type="domain" description="C2H2-type" evidence="12">
    <location>
        <begin position="67"/>
        <end position="95"/>
    </location>
</feature>
<dbReference type="InterPro" id="IPR013087">
    <property type="entry name" value="Znf_C2H2_type"/>
</dbReference>
<dbReference type="FunFam" id="3.30.160.60:FF:000012">
    <property type="entry name" value="RB-associated KRAB zinc finger protein-like"/>
    <property type="match status" value="1"/>
</dbReference>
<dbReference type="GO" id="GO:0010468">
    <property type="term" value="P:regulation of gene expression"/>
    <property type="evidence" value="ECO:0007669"/>
    <property type="project" value="UniProtKB-ARBA"/>
</dbReference>
<keyword evidence="3" id="KW-0677">Repeat</keyword>
<dbReference type="PANTHER" id="PTHR24379:SF121">
    <property type="entry name" value="C2H2-TYPE DOMAIN-CONTAINING PROTEIN"/>
    <property type="match status" value="1"/>
</dbReference>
<dbReference type="FunFam" id="3.30.160.60:FF:001062">
    <property type="entry name" value="Zinc finger protein 142"/>
    <property type="match status" value="1"/>
</dbReference>
<feature type="region of interest" description="Disordered" evidence="11">
    <location>
        <begin position="832"/>
        <end position="869"/>
    </location>
</feature>
<dbReference type="InterPro" id="IPR036236">
    <property type="entry name" value="Znf_C2H2_sf"/>
</dbReference>
<evidence type="ECO:0000256" key="11">
    <source>
        <dbReference type="SAM" id="MobiDB-lite"/>
    </source>
</evidence>
<evidence type="ECO:0000313" key="14">
    <source>
        <dbReference type="RefSeq" id="XP_029315601.1"/>
    </source>
</evidence>
<dbReference type="Pfam" id="PF13909">
    <property type="entry name" value="zf-H2C2_5"/>
    <property type="match status" value="1"/>
</dbReference>
<dbReference type="InterPro" id="IPR056438">
    <property type="entry name" value="Znf-C2H2_CTCF"/>
</dbReference>
<dbReference type="RefSeq" id="XP_029315601.1">
    <property type="nucleotide sequence ID" value="XM_029459741.1"/>
</dbReference>
<feature type="compositionally biased region" description="Polar residues" evidence="11">
    <location>
        <begin position="1055"/>
        <end position="1084"/>
    </location>
</feature>
<dbReference type="FunFam" id="3.30.160.60:FF:002452">
    <property type="entry name" value="zinc finger protein 142 isoform X4"/>
    <property type="match status" value="1"/>
</dbReference>
<name>A0A6J2RZ35_COTGO</name>
<evidence type="ECO:0000256" key="1">
    <source>
        <dbReference type="ARBA" id="ARBA00004123"/>
    </source>
</evidence>
<feature type="compositionally biased region" description="Basic and acidic residues" evidence="11">
    <location>
        <begin position="857"/>
        <end position="866"/>
    </location>
</feature>
<feature type="domain" description="C2H2-type" evidence="12">
    <location>
        <begin position="1312"/>
        <end position="1340"/>
    </location>
</feature>